<sequence length="554" mass="61570">MGRPKNKTVPHRSRGYAKVNKLVLIFSLIVVACFYGPMMYFQENLQGLADDLYNLLTFSTDWFWQIAVVACIIFSLFLIFSKYGDIKLGGPDAKPEFTTFQWFALLFCGGSGAGLLYWGVLEPINYLAAPPFGLEPMSVEAAQFGEAYGIFHWGISSWATFVIPAVGFAYMAYVRRQPYLYPSFACRDVIGEKASEGIVGRIIDAIVIVGMVGGVGTTLATFLPMICDLGTSYLGISRNLGTDLIFVAAFGCLFGYSCYRGLYSGLSKISNLNMYGIILMLIVLFVLGPTSFLLSQYADSIGTLFQNFIRMSLYTDPIAKSGFPQSWTVFYWAWWFAWAMYMGLFVARISRGRKIRTLVLNMLLTTTLGCSVYYMTFGGHTINLIMNKNIDLPAMLEAKGGVETITYVINQMPLAKLVVPILVIVMLISQVTAVDSVAYTMAQMCCDRIEDGQEPPKWTRILMAVTLVLCVFGLLLVGGQRIVQLSSIMTSFPVVFIETIIAISLLKWFKKDFQLPESAKLQKTVDYDNQGHAIQGQVSLTSQENLSSSCEESM</sequence>
<dbReference type="AlphaFoldDB" id="A0A1G6VEF0"/>
<evidence type="ECO:0000256" key="3">
    <source>
        <dbReference type="ARBA" id="ARBA00022475"/>
    </source>
</evidence>
<feature type="transmembrane region" description="Helical" evidence="7">
    <location>
        <begin position="244"/>
        <end position="262"/>
    </location>
</feature>
<evidence type="ECO:0000256" key="7">
    <source>
        <dbReference type="SAM" id="Phobius"/>
    </source>
</evidence>
<protein>
    <submittedName>
        <fullName evidence="8">Betaine/carnitine transporter, BCCT family</fullName>
    </submittedName>
</protein>
<keyword evidence="2" id="KW-0813">Transport</keyword>
<feature type="transmembrane region" description="Helical" evidence="7">
    <location>
        <begin position="274"/>
        <end position="294"/>
    </location>
</feature>
<evidence type="ECO:0000256" key="4">
    <source>
        <dbReference type="ARBA" id="ARBA00022692"/>
    </source>
</evidence>
<feature type="transmembrane region" description="Helical" evidence="7">
    <location>
        <begin position="21"/>
        <end position="42"/>
    </location>
</feature>
<feature type="transmembrane region" description="Helical" evidence="7">
    <location>
        <begin position="358"/>
        <end position="377"/>
    </location>
</feature>
<comment type="subcellular location">
    <subcellularLocation>
        <location evidence="1">Cell membrane</location>
        <topology evidence="1">Multi-pass membrane protein</topology>
    </subcellularLocation>
</comment>
<dbReference type="PANTHER" id="PTHR30047:SF11">
    <property type="entry name" value="L-CARNITINE_GAMMA-BUTYROBETAINE ANTIPORTER"/>
    <property type="match status" value="1"/>
</dbReference>
<feature type="transmembrane region" description="Helical" evidence="7">
    <location>
        <begin position="417"/>
        <end position="440"/>
    </location>
</feature>
<accession>A0A1G6VEF0</accession>
<evidence type="ECO:0000313" key="8">
    <source>
        <dbReference type="EMBL" id="SDD51928.1"/>
    </source>
</evidence>
<keyword evidence="4 7" id="KW-0812">Transmembrane</keyword>
<keyword evidence="6 7" id="KW-0472">Membrane</keyword>
<feature type="transmembrane region" description="Helical" evidence="7">
    <location>
        <begin position="202"/>
        <end position="224"/>
    </location>
</feature>
<evidence type="ECO:0000256" key="6">
    <source>
        <dbReference type="ARBA" id="ARBA00023136"/>
    </source>
</evidence>
<name>A0A1G6VEF0_PEPNI</name>
<dbReference type="GO" id="GO:0005886">
    <property type="term" value="C:plasma membrane"/>
    <property type="evidence" value="ECO:0007669"/>
    <property type="project" value="UniProtKB-SubCell"/>
</dbReference>
<dbReference type="Pfam" id="PF02028">
    <property type="entry name" value="BCCT"/>
    <property type="match status" value="1"/>
</dbReference>
<evidence type="ECO:0000313" key="9">
    <source>
        <dbReference type="Proteomes" id="UP000198995"/>
    </source>
</evidence>
<keyword evidence="9" id="KW-1185">Reference proteome</keyword>
<dbReference type="InterPro" id="IPR018093">
    <property type="entry name" value="BCCT_CS"/>
</dbReference>
<dbReference type="RefSeq" id="WP_091791483.1">
    <property type="nucleotide sequence ID" value="NZ_FNAF01000004.1"/>
</dbReference>
<organism evidence="8 9">
    <name type="scientific">Peptococcus niger</name>
    <dbReference type="NCBI Taxonomy" id="2741"/>
    <lineage>
        <taxon>Bacteria</taxon>
        <taxon>Bacillati</taxon>
        <taxon>Bacillota</taxon>
        <taxon>Clostridia</taxon>
        <taxon>Eubacteriales</taxon>
        <taxon>Peptococcaceae</taxon>
        <taxon>Peptococcus</taxon>
    </lineage>
</organism>
<dbReference type="Proteomes" id="UP000198995">
    <property type="component" value="Unassembled WGS sequence"/>
</dbReference>
<feature type="transmembrane region" description="Helical" evidence="7">
    <location>
        <begin position="102"/>
        <end position="120"/>
    </location>
</feature>
<evidence type="ECO:0000256" key="1">
    <source>
        <dbReference type="ARBA" id="ARBA00004651"/>
    </source>
</evidence>
<dbReference type="InterPro" id="IPR000060">
    <property type="entry name" value="BCCT_transptr"/>
</dbReference>
<dbReference type="EMBL" id="FNAF01000004">
    <property type="protein sequence ID" value="SDD51928.1"/>
    <property type="molecule type" value="Genomic_DNA"/>
</dbReference>
<feature type="transmembrane region" description="Helical" evidence="7">
    <location>
        <begin position="150"/>
        <end position="173"/>
    </location>
</feature>
<reference evidence="8 9" key="1">
    <citation type="submission" date="2016-10" db="EMBL/GenBank/DDBJ databases">
        <authorList>
            <person name="de Groot N.N."/>
        </authorList>
    </citation>
    <scope>NUCLEOTIDE SEQUENCE [LARGE SCALE GENOMIC DNA]</scope>
    <source>
        <strain evidence="8 9">DSM 20475</strain>
    </source>
</reference>
<evidence type="ECO:0000256" key="2">
    <source>
        <dbReference type="ARBA" id="ARBA00022448"/>
    </source>
</evidence>
<dbReference type="PROSITE" id="PS51257">
    <property type="entry name" value="PROKAR_LIPOPROTEIN"/>
    <property type="match status" value="1"/>
</dbReference>
<gene>
    <name evidence="8" type="ORF">SAMN04489866_10414</name>
</gene>
<feature type="transmembrane region" description="Helical" evidence="7">
    <location>
        <begin position="461"/>
        <end position="479"/>
    </location>
</feature>
<feature type="transmembrane region" description="Helical" evidence="7">
    <location>
        <begin position="485"/>
        <end position="506"/>
    </location>
</feature>
<proteinExistence type="predicted"/>
<dbReference type="OrthoDB" id="9775735at2"/>
<feature type="transmembrane region" description="Helical" evidence="7">
    <location>
        <begin position="62"/>
        <end position="81"/>
    </location>
</feature>
<keyword evidence="5 7" id="KW-1133">Transmembrane helix</keyword>
<dbReference type="GO" id="GO:0022857">
    <property type="term" value="F:transmembrane transporter activity"/>
    <property type="evidence" value="ECO:0007669"/>
    <property type="project" value="InterPro"/>
</dbReference>
<dbReference type="STRING" id="2741.SAMN04489866_10414"/>
<evidence type="ECO:0000256" key="5">
    <source>
        <dbReference type="ARBA" id="ARBA00022989"/>
    </source>
</evidence>
<keyword evidence="3" id="KW-1003">Cell membrane</keyword>
<dbReference type="PANTHER" id="PTHR30047">
    <property type="entry name" value="HIGH-AFFINITY CHOLINE TRANSPORT PROTEIN-RELATED"/>
    <property type="match status" value="1"/>
</dbReference>
<feature type="transmembrane region" description="Helical" evidence="7">
    <location>
        <begin position="329"/>
        <end position="346"/>
    </location>
</feature>
<dbReference type="PROSITE" id="PS01303">
    <property type="entry name" value="BCCT"/>
    <property type="match status" value="1"/>
</dbReference>